<keyword evidence="1" id="KW-0732">Signal</keyword>
<evidence type="ECO:0000259" key="2">
    <source>
        <dbReference type="PROSITE" id="PS50911"/>
    </source>
</evidence>
<dbReference type="InterPro" id="IPR038765">
    <property type="entry name" value="Papain-like_cys_pep_sf"/>
</dbReference>
<dbReference type="PANTHER" id="PTHR30094">
    <property type="entry name" value="BIFUNCTIONAL GLUTATHIONYLSPERMIDINE SYNTHETASE/AMIDASE-RELATED"/>
    <property type="match status" value="1"/>
</dbReference>
<feature type="signal peptide" evidence="1">
    <location>
        <begin position="1"/>
        <end position="19"/>
    </location>
</feature>
<proteinExistence type="predicted"/>
<accession>A0AAW8DAY0</accession>
<dbReference type="EMBL" id="JAUSRD010000024">
    <property type="protein sequence ID" value="MDP9897117.1"/>
    <property type="molecule type" value="Genomic_DNA"/>
</dbReference>
<dbReference type="GO" id="GO:0016874">
    <property type="term" value="F:ligase activity"/>
    <property type="evidence" value="ECO:0007669"/>
    <property type="project" value="TreeGrafter"/>
</dbReference>
<sequence length="207" mass="22667">MIRLRTLLLCLAGATVLAAAGYRVVTYTNLNPGQEVGAVVDEFNGVKVYYNGGVNNSEGRTLSRDGYNLGIKYQCVEFVKRYYFERFNHRMPDAFGNAKDFFDANTAQGALNPKRALVQYRNAGFEKPQVDDLIVFPPTLFNPYGHVAIVAAVSEREVEIVQQNPGPFSGSRARFALEAVDGRWTVAGSALGWLRVAAALSSAPVPL</sequence>
<dbReference type="PANTHER" id="PTHR30094:SF0">
    <property type="entry name" value="BIFUNCTIONAL GLUTATHIONYLSPERMIDINE SYNTHETASE_AMIDASE-RELATED"/>
    <property type="match status" value="1"/>
</dbReference>
<protein>
    <submittedName>
        <fullName evidence="3">Surface antigen</fullName>
    </submittedName>
</protein>
<reference evidence="3" key="1">
    <citation type="submission" date="2023-07" db="EMBL/GenBank/DDBJ databases">
        <title>Sorghum-associated microbial communities from plants grown in Nebraska, USA.</title>
        <authorList>
            <person name="Schachtman D."/>
        </authorList>
    </citation>
    <scope>NUCLEOTIDE SEQUENCE</scope>
    <source>
        <strain evidence="3">DS3754</strain>
    </source>
</reference>
<gene>
    <name evidence="3" type="ORF">J2W31_006259</name>
</gene>
<comment type="caution">
    <text evidence="3">The sequence shown here is derived from an EMBL/GenBank/DDBJ whole genome shotgun (WGS) entry which is preliminary data.</text>
</comment>
<dbReference type="InterPro" id="IPR051705">
    <property type="entry name" value="Gsp_Synthetase/Amidase"/>
</dbReference>
<dbReference type="AlphaFoldDB" id="A0AAW8DAY0"/>
<dbReference type="Gene3D" id="3.90.1720.10">
    <property type="entry name" value="endopeptidase domain like (from Nostoc punctiforme)"/>
    <property type="match status" value="1"/>
</dbReference>
<dbReference type="Proteomes" id="UP001242045">
    <property type="component" value="Unassembled WGS sequence"/>
</dbReference>
<dbReference type="SUPFAM" id="SSF54001">
    <property type="entry name" value="Cysteine proteinases"/>
    <property type="match status" value="1"/>
</dbReference>
<organism evidence="3 4">
    <name type="scientific">Variovorax boronicumulans</name>
    <dbReference type="NCBI Taxonomy" id="436515"/>
    <lineage>
        <taxon>Bacteria</taxon>
        <taxon>Pseudomonadati</taxon>
        <taxon>Pseudomonadota</taxon>
        <taxon>Betaproteobacteria</taxon>
        <taxon>Burkholderiales</taxon>
        <taxon>Comamonadaceae</taxon>
        <taxon>Variovorax</taxon>
    </lineage>
</organism>
<evidence type="ECO:0000313" key="4">
    <source>
        <dbReference type="Proteomes" id="UP001242045"/>
    </source>
</evidence>
<dbReference type="InterPro" id="IPR007921">
    <property type="entry name" value="CHAP_dom"/>
</dbReference>
<feature type="domain" description="Peptidase C51" evidence="2">
    <location>
        <begin position="50"/>
        <end position="195"/>
    </location>
</feature>
<dbReference type="Pfam" id="PF05257">
    <property type="entry name" value="CHAP"/>
    <property type="match status" value="1"/>
</dbReference>
<evidence type="ECO:0000256" key="1">
    <source>
        <dbReference type="SAM" id="SignalP"/>
    </source>
</evidence>
<name>A0AAW8DAY0_9BURK</name>
<evidence type="ECO:0000313" key="3">
    <source>
        <dbReference type="EMBL" id="MDP9897117.1"/>
    </source>
</evidence>
<feature type="chain" id="PRO_5044015380" evidence="1">
    <location>
        <begin position="20"/>
        <end position="207"/>
    </location>
</feature>
<dbReference type="RefSeq" id="WP_307687146.1">
    <property type="nucleotide sequence ID" value="NZ_JAUSRD010000024.1"/>
</dbReference>
<dbReference type="PROSITE" id="PS50911">
    <property type="entry name" value="CHAP"/>
    <property type="match status" value="1"/>
</dbReference>